<organism evidence="14 15">
    <name type="scientific">Dorea formicigenerans</name>
    <dbReference type="NCBI Taxonomy" id="39486"/>
    <lineage>
        <taxon>Bacteria</taxon>
        <taxon>Bacillati</taxon>
        <taxon>Bacillota</taxon>
        <taxon>Clostridia</taxon>
        <taxon>Lachnospirales</taxon>
        <taxon>Lachnospiraceae</taxon>
        <taxon>Dorea</taxon>
    </lineage>
</organism>
<feature type="transmembrane region" description="Helical" evidence="13">
    <location>
        <begin position="300"/>
        <end position="321"/>
    </location>
</feature>
<evidence type="ECO:0000313" key="14">
    <source>
        <dbReference type="EMBL" id="RGK80585.1"/>
    </source>
</evidence>
<evidence type="ECO:0000256" key="9">
    <source>
        <dbReference type="ARBA" id="ARBA00022989"/>
    </source>
</evidence>
<evidence type="ECO:0000256" key="3">
    <source>
        <dbReference type="ARBA" id="ARBA00010199"/>
    </source>
</evidence>
<feature type="transmembrane region" description="Helical" evidence="13">
    <location>
        <begin position="12"/>
        <end position="30"/>
    </location>
</feature>
<dbReference type="GO" id="GO:0006811">
    <property type="term" value="P:monoatomic ion transport"/>
    <property type="evidence" value="ECO:0007669"/>
    <property type="project" value="UniProtKB-KW"/>
</dbReference>
<evidence type="ECO:0000256" key="1">
    <source>
        <dbReference type="ARBA" id="ARBA00003408"/>
    </source>
</evidence>
<feature type="transmembrane region" description="Helical" evidence="13">
    <location>
        <begin position="50"/>
        <end position="70"/>
    </location>
</feature>
<keyword evidence="8 13" id="KW-0812">Transmembrane</keyword>
<feature type="transmembrane region" description="Helical" evidence="13">
    <location>
        <begin position="124"/>
        <end position="146"/>
    </location>
</feature>
<feature type="transmembrane region" description="Helical" evidence="13">
    <location>
        <begin position="245"/>
        <end position="264"/>
    </location>
</feature>
<dbReference type="PANTHER" id="PTHR43298">
    <property type="entry name" value="MULTIDRUG RESISTANCE PROTEIN NORM-RELATED"/>
    <property type="match status" value="1"/>
</dbReference>
<feature type="transmembrane region" description="Helical" evidence="13">
    <location>
        <begin position="91"/>
        <end position="112"/>
    </location>
</feature>
<dbReference type="RefSeq" id="WP_022278564.1">
    <property type="nucleotide sequence ID" value="NZ_QSRA01000018.1"/>
</dbReference>
<dbReference type="InterPro" id="IPR002528">
    <property type="entry name" value="MATE_fam"/>
</dbReference>
<dbReference type="GO" id="GO:0005886">
    <property type="term" value="C:plasma membrane"/>
    <property type="evidence" value="ECO:0007669"/>
    <property type="project" value="UniProtKB-SubCell"/>
</dbReference>
<dbReference type="AlphaFoldDB" id="A0A3E4PL59"/>
<feature type="transmembrane region" description="Helical" evidence="13">
    <location>
        <begin position="402"/>
        <end position="421"/>
    </location>
</feature>
<protein>
    <recommendedName>
        <fullName evidence="4">Probable multidrug resistance protein NorM</fullName>
    </recommendedName>
    <alternativeName>
        <fullName evidence="12">Multidrug-efflux transporter</fullName>
    </alternativeName>
</protein>
<name>A0A3E4PL59_9FIRM</name>
<feature type="transmembrane region" description="Helical" evidence="13">
    <location>
        <begin position="158"/>
        <end position="176"/>
    </location>
</feature>
<dbReference type="PIRSF" id="PIRSF006603">
    <property type="entry name" value="DinF"/>
    <property type="match status" value="1"/>
</dbReference>
<keyword evidence="11 13" id="KW-0472">Membrane</keyword>
<feature type="transmembrane region" description="Helical" evidence="13">
    <location>
        <begin position="182"/>
        <end position="201"/>
    </location>
</feature>
<evidence type="ECO:0000256" key="12">
    <source>
        <dbReference type="ARBA" id="ARBA00031636"/>
    </source>
</evidence>
<comment type="subcellular location">
    <subcellularLocation>
        <location evidence="2">Cell membrane</location>
        <topology evidence="2">Multi-pass membrane protein</topology>
    </subcellularLocation>
</comment>
<dbReference type="InterPro" id="IPR050222">
    <property type="entry name" value="MATE_MdtK"/>
</dbReference>
<proteinExistence type="inferred from homology"/>
<keyword evidence="5" id="KW-0813">Transport</keyword>
<dbReference type="GO" id="GO:0015297">
    <property type="term" value="F:antiporter activity"/>
    <property type="evidence" value="ECO:0007669"/>
    <property type="project" value="UniProtKB-KW"/>
</dbReference>
<feature type="transmembrane region" description="Helical" evidence="13">
    <location>
        <begin position="341"/>
        <end position="363"/>
    </location>
</feature>
<feature type="transmembrane region" description="Helical" evidence="13">
    <location>
        <begin position="370"/>
        <end position="390"/>
    </location>
</feature>
<evidence type="ECO:0000256" key="10">
    <source>
        <dbReference type="ARBA" id="ARBA00023065"/>
    </source>
</evidence>
<evidence type="ECO:0000313" key="15">
    <source>
        <dbReference type="Proteomes" id="UP000261324"/>
    </source>
</evidence>
<dbReference type="Proteomes" id="UP000261324">
    <property type="component" value="Unassembled WGS sequence"/>
</dbReference>
<keyword evidence="10" id="KW-0406">Ion transport</keyword>
<evidence type="ECO:0000256" key="6">
    <source>
        <dbReference type="ARBA" id="ARBA00022449"/>
    </source>
</evidence>
<accession>A0A3E4PL59</accession>
<comment type="caution">
    <text evidence="14">The sequence shown here is derived from an EMBL/GenBank/DDBJ whole genome shotgun (WGS) entry which is preliminary data.</text>
</comment>
<comment type="function">
    <text evidence="1">Multidrug efflux pump.</text>
</comment>
<reference evidence="14 15" key="1">
    <citation type="submission" date="2018-08" db="EMBL/GenBank/DDBJ databases">
        <title>A genome reference for cultivated species of the human gut microbiota.</title>
        <authorList>
            <person name="Zou Y."/>
            <person name="Xue W."/>
            <person name="Luo G."/>
        </authorList>
    </citation>
    <scope>NUCLEOTIDE SEQUENCE [LARGE SCALE GENOMIC DNA]</scope>
    <source>
        <strain evidence="14 15">TF09-3</strain>
    </source>
</reference>
<dbReference type="GO" id="GO:0042910">
    <property type="term" value="F:xenobiotic transmembrane transporter activity"/>
    <property type="evidence" value="ECO:0007669"/>
    <property type="project" value="InterPro"/>
</dbReference>
<keyword evidence="7" id="KW-1003">Cell membrane</keyword>
<evidence type="ECO:0000256" key="11">
    <source>
        <dbReference type="ARBA" id="ARBA00023136"/>
    </source>
</evidence>
<evidence type="ECO:0000256" key="8">
    <source>
        <dbReference type="ARBA" id="ARBA00022692"/>
    </source>
</evidence>
<dbReference type="EMBL" id="QSRA01000018">
    <property type="protein sequence ID" value="RGK80585.1"/>
    <property type="molecule type" value="Genomic_DNA"/>
</dbReference>
<evidence type="ECO:0000256" key="5">
    <source>
        <dbReference type="ARBA" id="ARBA00022448"/>
    </source>
</evidence>
<dbReference type="InterPro" id="IPR048279">
    <property type="entry name" value="MdtK-like"/>
</dbReference>
<keyword evidence="9 13" id="KW-1133">Transmembrane helix</keyword>
<sequence length="428" mass="47022">MYKKDYAKEIWKLAYPVALLTLMQRIGSIFEGILLSVHSTEELTISSICGPYISIITTVSYGLAISVNVVMAKIFKNPDRKKDAGDILKGILLLTFILGILISVVVSTRLYFEFADMTDLRKTAYLYMVPYLLGNPVILLYSILIAAFRGLGDSKTGMWMTFIAVPIQVGTAYLLYKLFGFIVLGYGMILSRITGCVYGILQYNRYNLTVFTHSKVTISRALIQEFVKLAAPISLSKVISPIANVVLNQIMLAMGTNLVAVAGLGNRLSLLFYLPATAVGSAAVTLIAGNNDYKERKQLIKQLCVTSVLPTIVIIIVAFFVRGQLSQMLTADAAMQQAGKVYWTISLWAYPFVAIEMTMTSVLQALGYGFPTLAITIVRLLGVQIPLTYLARYANLGAKGVWGAYVVSNVVSMSVSVVWGIKKMKGRK</sequence>
<feature type="transmembrane region" description="Helical" evidence="13">
    <location>
        <begin position="270"/>
        <end position="288"/>
    </location>
</feature>
<evidence type="ECO:0000256" key="2">
    <source>
        <dbReference type="ARBA" id="ARBA00004651"/>
    </source>
</evidence>
<evidence type="ECO:0000256" key="13">
    <source>
        <dbReference type="SAM" id="Phobius"/>
    </source>
</evidence>
<keyword evidence="6" id="KW-0050">Antiport</keyword>
<comment type="similarity">
    <text evidence="3">Belongs to the multi antimicrobial extrusion (MATE) (TC 2.A.66.1) family.</text>
</comment>
<dbReference type="PANTHER" id="PTHR43298:SF2">
    <property type="entry name" value="FMN_FAD EXPORTER YEEO-RELATED"/>
    <property type="match status" value="1"/>
</dbReference>
<evidence type="ECO:0000256" key="7">
    <source>
        <dbReference type="ARBA" id="ARBA00022475"/>
    </source>
</evidence>
<evidence type="ECO:0000256" key="4">
    <source>
        <dbReference type="ARBA" id="ARBA00020268"/>
    </source>
</evidence>
<gene>
    <name evidence="14" type="ORF">DXC93_12405</name>
</gene>
<dbReference type="Pfam" id="PF01554">
    <property type="entry name" value="MatE"/>
    <property type="match status" value="2"/>
</dbReference>